<sequence>MQSVGVSAIETGWVAPPTKAATAYRSIRTELWHFRIRNAQDLTGQRLAHRYDVSRNTITRALDRLAGERMLRRVSYGRHTPYVPAASEIAASYSANLALAEATYRPDPLLPRRPHRRDSERSTRLAVAERIVETQDPDLAASELEALLRKVARHAGGPHSDAMIEPDLALLARIRRIEHLILPNQFTDVAQLMRYFYAGRYPQLIRSLQVYTQQRVVVAHVLAIALRGSQEDM</sequence>
<dbReference type="SUPFAM" id="SSF46785">
    <property type="entry name" value="Winged helix' DNA-binding domain"/>
    <property type="match status" value="1"/>
</dbReference>
<dbReference type="EMBL" id="BOPV01000001">
    <property type="protein sequence ID" value="GIL38050.1"/>
    <property type="molecule type" value="Genomic_DNA"/>
</dbReference>
<evidence type="ECO:0000256" key="2">
    <source>
        <dbReference type="ARBA" id="ARBA00023125"/>
    </source>
</evidence>
<evidence type="ECO:0000256" key="3">
    <source>
        <dbReference type="ARBA" id="ARBA00023163"/>
    </source>
</evidence>
<proteinExistence type="predicted"/>
<evidence type="ECO:0000256" key="1">
    <source>
        <dbReference type="ARBA" id="ARBA00023015"/>
    </source>
</evidence>
<dbReference type="InterPro" id="IPR036390">
    <property type="entry name" value="WH_DNA-bd_sf"/>
</dbReference>
<dbReference type="GO" id="GO:0003677">
    <property type="term" value="F:DNA binding"/>
    <property type="evidence" value="ECO:0007669"/>
    <property type="project" value="UniProtKB-KW"/>
</dbReference>
<dbReference type="AlphaFoldDB" id="A0A8S8XA03"/>
<dbReference type="InterPro" id="IPR036388">
    <property type="entry name" value="WH-like_DNA-bd_sf"/>
</dbReference>
<comment type="caution">
    <text evidence="5">The sequence shown here is derived from an EMBL/GenBank/DDBJ whole genome shotgun (WGS) entry which is preliminary data.</text>
</comment>
<feature type="domain" description="HTH gntR-type" evidence="4">
    <location>
        <begin position="20"/>
        <end position="74"/>
    </location>
</feature>
<dbReference type="InterPro" id="IPR000524">
    <property type="entry name" value="Tscrpt_reg_HTH_GntR"/>
</dbReference>
<dbReference type="GO" id="GO:0003700">
    <property type="term" value="F:DNA-binding transcription factor activity"/>
    <property type="evidence" value="ECO:0007669"/>
    <property type="project" value="InterPro"/>
</dbReference>
<accession>A0A8S8XA03</accession>
<keyword evidence="1" id="KW-0805">Transcription regulation</keyword>
<dbReference type="Pfam" id="PF00392">
    <property type="entry name" value="GntR"/>
    <property type="match status" value="1"/>
</dbReference>
<dbReference type="Gene3D" id="1.10.10.10">
    <property type="entry name" value="Winged helix-like DNA-binding domain superfamily/Winged helix DNA-binding domain"/>
    <property type="match status" value="1"/>
</dbReference>
<reference evidence="5" key="1">
    <citation type="submission" date="2021-02" db="EMBL/GenBank/DDBJ databases">
        <title>Genome sequence of Rhodospirillales sp. strain TMPK1 isolated from soil.</title>
        <authorList>
            <person name="Nakai R."/>
            <person name="Kusada H."/>
            <person name="Tamaki H."/>
        </authorList>
    </citation>
    <scope>NUCLEOTIDE SEQUENCE</scope>
    <source>
        <strain evidence="5">TMPK1</strain>
    </source>
</reference>
<keyword evidence="6" id="KW-1185">Reference proteome</keyword>
<dbReference type="RefSeq" id="WP_420240965.1">
    <property type="nucleotide sequence ID" value="NZ_BOPV01000001.1"/>
</dbReference>
<evidence type="ECO:0000313" key="5">
    <source>
        <dbReference type="EMBL" id="GIL38050.1"/>
    </source>
</evidence>
<keyword evidence="2" id="KW-0238">DNA-binding</keyword>
<protein>
    <recommendedName>
        <fullName evidence="4">HTH gntR-type domain-containing protein</fullName>
    </recommendedName>
</protein>
<organism evidence="5 6">
    <name type="scientific">Roseiterribacter gracilis</name>
    <dbReference type="NCBI Taxonomy" id="2812848"/>
    <lineage>
        <taxon>Bacteria</taxon>
        <taxon>Pseudomonadati</taxon>
        <taxon>Pseudomonadota</taxon>
        <taxon>Alphaproteobacteria</taxon>
        <taxon>Rhodospirillales</taxon>
        <taxon>Roseiterribacteraceae</taxon>
        <taxon>Roseiterribacter</taxon>
    </lineage>
</organism>
<gene>
    <name evidence="5" type="ORF">TMPK1_02870</name>
</gene>
<keyword evidence="3" id="KW-0804">Transcription</keyword>
<dbReference type="Proteomes" id="UP000681075">
    <property type="component" value="Unassembled WGS sequence"/>
</dbReference>
<name>A0A8S8XA03_9PROT</name>
<evidence type="ECO:0000313" key="6">
    <source>
        <dbReference type="Proteomes" id="UP000681075"/>
    </source>
</evidence>
<evidence type="ECO:0000259" key="4">
    <source>
        <dbReference type="Pfam" id="PF00392"/>
    </source>
</evidence>